<proteinExistence type="predicted"/>
<evidence type="ECO:0000259" key="1">
    <source>
        <dbReference type="Pfam" id="PF26227"/>
    </source>
</evidence>
<evidence type="ECO:0000313" key="2">
    <source>
        <dbReference type="EMBL" id="GCF13240.1"/>
    </source>
</evidence>
<dbReference type="Proteomes" id="UP000304382">
    <property type="component" value="Unassembled WGS sequence"/>
</dbReference>
<protein>
    <recommendedName>
        <fullName evidence="1">DUF8053 domain-containing protein</fullName>
    </recommendedName>
</protein>
<dbReference type="Pfam" id="PF26227">
    <property type="entry name" value="DUF8053"/>
    <property type="match status" value="1"/>
</dbReference>
<dbReference type="RefSeq" id="WP_137682866.1">
    <property type="nucleotide sequence ID" value="NZ_BIXZ01000001.1"/>
</dbReference>
<dbReference type="EMBL" id="BIXZ01000001">
    <property type="protein sequence ID" value="GCF13240.1"/>
    <property type="molecule type" value="Genomic_DNA"/>
</dbReference>
<evidence type="ECO:0000313" key="3">
    <source>
        <dbReference type="Proteomes" id="UP000304382"/>
    </source>
</evidence>
<sequence>MQKLQNRSGSGLVTLPKDFLERDGLLNSDGDPDEAHLTVDRLGERAYVVRVCDGDVPELSECEAIQRLAAERMVDEDVFGQQKGE</sequence>
<name>A0A4C2EIS4_9EURY</name>
<feature type="domain" description="DUF8053" evidence="1">
    <location>
        <begin position="1"/>
        <end position="53"/>
    </location>
</feature>
<dbReference type="InterPro" id="IPR058366">
    <property type="entry name" value="DUF8053"/>
</dbReference>
<organism evidence="2 3">
    <name type="scientific">Haloarcula mannanilytica</name>
    <dbReference type="NCBI Taxonomy" id="2509225"/>
    <lineage>
        <taxon>Archaea</taxon>
        <taxon>Methanobacteriati</taxon>
        <taxon>Methanobacteriota</taxon>
        <taxon>Stenosarchaea group</taxon>
        <taxon>Halobacteria</taxon>
        <taxon>Halobacteriales</taxon>
        <taxon>Haloarculaceae</taxon>
        <taxon>Haloarcula</taxon>
    </lineage>
</organism>
<comment type="caution">
    <text evidence="2">The sequence shown here is derived from an EMBL/GenBank/DDBJ whole genome shotgun (WGS) entry which is preliminary data.</text>
</comment>
<keyword evidence="3" id="KW-1185">Reference proteome</keyword>
<dbReference type="OrthoDB" id="268463at2157"/>
<accession>A0A4C2EIS4</accession>
<gene>
    <name evidence="2" type="ORF">Harman_11750</name>
</gene>
<reference evidence="2 3" key="1">
    <citation type="submission" date="2019-02" db="EMBL/GenBank/DDBJ databases">
        <title>Haloarcula mannanilyticum sp. nov., a mannan degrading haloarchaeon isolated from commercial salt.</title>
        <authorList>
            <person name="Enomoto S."/>
            <person name="Shimane Y."/>
            <person name="Kamekura M."/>
            <person name="Ito T."/>
            <person name="Moriya O."/>
            <person name="Ihara K."/>
            <person name="Takahashi-Ando N."/>
            <person name="Fukushima Y."/>
            <person name="Yoshida Y."/>
            <person name="Usama R."/>
            <person name="Takai K."/>
            <person name="Minegishi H."/>
        </authorList>
    </citation>
    <scope>NUCLEOTIDE SEQUENCE [LARGE SCALE GENOMIC DNA]</scope>
    <source>
        <strain evidence="2 3">MD130-1</strain>
    </source>
</reference>
<dbReference type="AlphaFoldDB" id="A0A4C2EIS4"/>